<dbReference type="SUPFAM" id="SSF52540">
    <property type="entry name" value="P-loop containing nucleoside triphosphate hydrolases"/>
    <property type="match status" value="1"/>
</dbReference>
<dbReference type="STRING" id="743788.S8DXB8"/>
<dbReference type="PANTHER" id="PTHR13710">
    <property type="entry name" value="DNA HELICASE RECQ FAMILY MEMBER"/>
    <property type="match status" value="1"/>
</dbReference>
<dbReference type="HOGENOM" id="CLU_010294_1_0_1"/>
<dbReference type="PANTHER" id="PTHR13710:SF105">
    <property type="entry name" value="ATP-DEPENDENT DNA HELICASE Q1"/>
    <property type="match status" value="1"/>
</dbReference>
<evidence type="ECO:0000256" key="1">
    <source>
        <dbReference type="ARBA" id="ARBA00005446"/>
    </source>
</evidence>
<protein>
    <recommendedName>
        <fullName evidence="5">DNA 3'-5' helicase</fullName>
        <ecNumber evidence="5">5.6.2.4</ecNumber>
    </recommendedName>
</protein>
<keyword evidence="2" id="KW-0238">DNA-binding</keyword>
<evidence type="ECO:0000256" key="2">
    <source>
        <dbReference type="ARBA" id="ARBA00023125"/>
    </source>
</evidence>
<dbReference type="OrthoDB" id="2793272at2759"/>
<dbReference type="GO" id="GO:0000724">
    <property type="term" value="P:double-strand break repair via homologous recombination"/>
    <property type="evidence" value="ECO:0007669"/>
    <property type="project" value="TreeGrafter"/>
</dbReference>
<keyword evidence="3" id="KW-0413">Isomerase</keyword>
<gene>
    <name evidence="6" type="ORF">FOMPIDRAFT_1128710</name>
</gene>
<evidence type="ECO:0000313" key="6">
    <source>
        <dbReference type="EMBL" id="EPS97262.1"/>
    </source>
</evidence>
<feature type="non-terminal residue" evidence="6">
    <location>
        <position position="1"/>
    </location>
</feature>
<name>S8DXB8_FOMSC</name>
<evidence type="ECO:0000256" key="5">
    <source>
        <dbReference type="ARBA" id="ARBA00034808"/>
    </source>
</evidence>
<evidence type="ECO:0000313" key="7">
    <source>
        <dbReference type="Proteomes" id="UP000015241"/>
    </source>
</evidence>
<dbReference type="Proteomes" id="UP000015241">
    <property type="component" value="Unassembled WGS sequence"/>
</dbReference>
<dbReference type="eggNOG" id="KOG0351">
    <property type="taxonomic scope" value="Eukaryota"/>
</dbReference>
<organism evidence="6 7">
    <name type="scientific">Fomitopsis schrenkii</name>
    <name type="common">Brown rot fungus</name>
    <dbReference type="NCBI Taxonomy" id="2126942"/>
    <lineage>
        <taxon>Eukaryota</taxon>
        <taxon>Fungi</taxon>
        <taxon>Dikarya</taxon>
        <taxon>Basidiomycota</taxon>
        <taxon>Agaricomycotina</taxon>
        <taxon>Agaricomycetes</taxon>
        <taxon>Polyporales</taxon>
        <taxon>Fomitopsis</taxon>
    </lineage>
</organism>
<comment type="catalytic activity">
    <reaction evidence="4">
        <text>Couples ATP hydrolysis with the unwinding of duplex DNA by translocating in the 3'-5' direction.</text>
        <dbReference type="EC" id="5.6.2.4"/>
    </reaction>
</comment>
<dbReference type="AlphaFoldDB" id="S8DXB8"/>
<dbReference type="InParanoid" id="S8DXB8"/>
<sequence length="484" mass="54084">PHDHQLEGACKALDESDVLAITPTGSGKTGFLLVYMHVAQAIVKDPEMCPKDLRSRMTVDPCMVLVCPTKLSNMTWCVTYPATGLSALVINADTKQSAQEIGVDIWQKASSGVAVILLSPEQLSSPEFRRLMKDKTFARRLMALNVDEVPLLCTWGARFRTSYTRIGHIRAHFARSPAFVIALTATVCAGEQMDTICKYPSFHDGQYHLIHRSNVRYDIRWLFRTNRSGLYAYRFPELDWVLNTDTPREVVVFCQTIALTHRVFTYLRVKAAGLADRRECIRAFTSLTSASYNRKTIEFLRDTTDNGLCVIVGTDTMAFGLDARGTTDVVSFGHIPSNTNLMLQRAGHIRDGRLCDGRAIVYLPRKAAEIAAIALRTGATSRASRARKRTDNYNDANTKESHNIDPLMARVIIAACKVNALNTITTIRKPLSLSRYQWRWSRVVGCHSDTSDGFPWFGKGCRACSDSCNNTWSLVLNESSIISR</sequence>
<dbReference type="GO" id="GO:0009378">
    <property type="term" value="F:four-way junction helicase activity"/>
    <property type="evidence" value="ECO:0007669"/>
    <property type="project" value="TreeGrafter"/>
</dbReference>
<dbReference type="GO" id="GO:0005694">
    <property type="term" value="C:chromosome"/>
    <property type="evidence" value="ECO:0007669"/>
    <property type="project" value="TreeGrafter"/>
</dbReference>
<reference evidence="6 7" key="1">
    <citation type="journal article" date="2012" name="Science">
        <title>The Paleozoic origin of enzymatic lignin decomposition reconstructed from 31 fungal genomes.</title>
        <authorList>
            <person name="Floudas D."/>
            <person name="Binder M."/>
            <person name="Riley R."/>
            <person name="Barry K."/>
            <person name="Blanchette R.A."/>
            <person name="Henrissat B."/>
            <person name="Martinez A.T."/>
            <person name="Otillar R."/>
            <person name="Spatafora J.W."/>
            <person name="Yadav J.S."/>
            <person name="Aerts A."/>
            <person name="Benoit I."/>
            <person name="Boyd A."/>
            <person name="Carlson A."/>
            <person name="Copeland A."/>
            <person name="Coutinho P.M."/>
            <person name="de Vries R.P."/>
            <person name="Ferreira P."/>
            <person name="Findley K."/>
            <person name="Foster B."/>
            <person name="Gaskell J."/>
            <person name="Glotzer D."/>
            <person name="Gorecki P."/>
            <person name="Heitman J."/>
            <person name="Hesse C."/>
            <person name="Hori C."/>
            <person name="Igarashi K."/>
            <person name="Jurgens J.A."/>
            <person name="Kallen N."/>
            <person name="Kersten P."/>
            <person name="Kohler A."/>
            <person name="Kuees U."/>
            <person name="Kumar T.K.A."/>
            <person name="Kuo A."/>
            <person name="LaButti K."/>
            <person name="Larrondo L.F."/>
            <person name="Lindquist E."/>
            <person name="Ling A."/>
            <person name="Lombard V."/>
            <person name="Lucas S."/>
            <person name="Lundell T."/>
            <person name="Martin R."/>
            <person name="McLaughlin D.J."/>
            <person name="Morgenstern I."/>
            <person name="Morin E."/>
            <person name="Murat C."/>
            <person name="Nagy L.G."/>
            <person name="Nolan M."/>
            <person name="Ohm R.A."/>
            <person name="Patyshakuliyeva A."/>
            <person name="Rokas A."/>
            <person name="Ruiz-Duenas F.J."/>
            <person name="Sabat G."/>
            <person name="Salamov A."/>
            <person name="Samejima M."/>
            <person name="Schmutz J."/>
            <person name="Slot J.C."/>
            <person name="St John F."/>
            <person name="Stenlid J."/>
            <person name="Sun H."/>
            <person name="Sun S."/>
            <person name="Syed K."/>
            <person name="Tsang A."/>
            <person name="Wiebenga A."/>
            <person name="Young D."/>
            <person name="Pisabarro A."/>
            <person name="Eastwood D.C."/>
            <person name="Martin F."/>
            <person name="Cullen D."/>
            <person name="Grigoriev I.V."/>
            <person name="Hibbett D.S."/>
        </authorList>
    </citation>
    <scope>NUCLEOTIDE SEQUENCE</scope>
    <source>
        <strain evidence="7">FP-58527</strain>
    </source>
</reference>
<dbReference type="GO" id="GO:0005737">
    <property type="term" value="C:cytoplasm"/>
    <property type="evidence" value="ECO:0007669"/>
    <property type="project" value="TreeGrafter"/>
</dbReference>
<dbReference type="EC" id="5.6.2.4" evidence="5"/>
<dbReference type="Gene3D" id="3.40.50.300">
    <property type="entry name" value="P-loop containing nucleotide triphosphate hydrolases"/>
    <property type="match status" value="2"/>
</dbReference>
<proteinExistence type="inferred from homology"/>
<dbReference type="GO" id="GO:0003677">
    <property type="term" value="F:DNA binding"/>
    <property type="evidence" value="ECO:0007669"/>
    <property type="project" value="UniProtKB-KW"/>
</dbReference>
<evidence type="ECO:0000256" key="3">
    <source>
        <dbReference type="ARBA" id="ARBA00023235"/>
    </source>
</evidence>
<accession>S8DXB8</accession>
<dbReference type="GO" id="GO:0043138">
    <property type="term" value="F:3'-5' DNA helicase activity"/>
    <property type="evidence" value="ECO:0007669"/>
    <property type="project" value="UniProtKB-EC"/>
</dbReference>
<keyword evidence="7" id="KW-1185">Reference proteome</keyword>
<dbReference type="InterPro" id="IPR027417">
    <property type="entry name" value="P-loop_NTPase"/>
</dbReference>
<evidence type="ECO:0000256" key="4">
    <source>
        <dbReference type="ARBA" id="ARBA00034617"/>
    </source>
</evidence>
<dbReference type="EMBL" id="KE504177">
    <property type="protein sequence ID" value="EPS97262.1"/>
    <property type="molecule type" value="Genomic_DNA"/>
</dbReference>
<comment type="similarity">
    <text evidence="1">Belongs to the helicase family. RecQ subfamily.</text>
</comment>